<keyword evidence="4 10" id="KW-0547">Nucleotide-binding</keyword>
<feature type="binding site" evidence="10">
    <location>
        <begin position="124"/>
        <end position="130"/>
    </location>
    <ligand>
        <name>ATP</name>
        <dbReference type="ChEBI" id="CHEBI:30616"/>
    </ligand>
</feature>
<dbReference type="EC" id="6.3.2.10" evidence="10 11"/>
<dbReference type="GO" id="GO:0047480">
    <property type="term" value="F:UDP-N-acetylmuramoyl-tripeptide-D-alanyl-D-alanine ligase activity"/>
    <property type="evidence" value="ECO:0007669"/>
    <property type="project" value="UniProtKB-UniRule"/>
</dbReference>
<dbReference type="Gene3D" id="3.40.1390.10">
    <property type="entry name" value="MurE/MurF, N-terminal domain"/>
    <property type="match status" value="1"/>
</dbReference>
<keyword evidence="1 10" id="KW-0963">Cytoplasm</keyword>
<dbReference type="Proteomes" id="UP000229307">
    <property type="component" value="Unassembled WGS sequence"/>
</dbReference>
<dbReference type="EMBL" id="PFMR01000199">
    <property type="protein sequence ID" value="PIZ16265.1"/>
    <property type="molecule type" value="Genomic_DNA"/>
</dbReference>
<keyword evidence="8 10" id="KW-0131">Cell cycle</keyword>
<dbReference type="InterPro" id="IPR036615">
    <property type="entry name" value="Mur_ligase_C_dom_sf"/>
</dbReference>
<evidence type="ECO:0000256" key="11">
    <source>
        <dbReference type="RuleBase" id="RU004136"/>
    </source>
</evidence>
<evidence type="ECO:0000256" key="7">
    <source>
        <dbReference type="ARBA" id="ARBA00022984"/>
    </source>
</evidence>
<keyword evidence="3 10" id="KW-0132">Cell division</keyword>
<dbReference type="PANTHER" id="PTHR43024:SF1">
    <property type="entry name" value="UDP-N-ACETYLMURAMOYL-TRIPEPTIDE--D-ALANYL-D-ALANINE LIGASE"/>
    <property type="match status" value="1"/>
</dbReference>
<evidence type="ECO:0000259" key="12">
    <source>
        <dbReference type="Pfam" id="PF01225"/>
    </source>
</evidence>
<dbReference type="GO" id="GO:0008360">
    <property type="term" value="P:regulation of cell shape"/>
    <property type="evidence" value="ECO:0007669"/>
    <property type="project" value="UniProtKB-KW"/>
</dbReference>
<evidence type="ECO:0000256" key="5">
    <source>
        <dbReference type="ARBA" id="ARBA00022840"/>
    </source>
</evidence>
<dbReference type="Gene3D" id="3.90.190.20">
    <property type="entry name" value="Mur ligase, C-terminal domain"/>
    <property type="match status" value="1"/>
</dbReference>
<dbReference type="InterPro" id="IPR005863">
    <property type="entry name" value="UDP-N-AcMur_synth"/>
</dbReference>
<dbReference type="Gene3D" id="3.40.1190.10">
    <property type="entry name" value="Mur-like, catalytic domain"/>
    <property type="match status" value="1"/>
</dbReference>
<keyword evidence="7 10" id="KW-0573">Peptidoglycan synthesis</keyword>
<dbReference type="NCBIfam" id="TIGR01143">
    <property type="entry name" value="murF"/>
    <property type="match status" value="1"/>
</dbReference>
<comment type="caution">
    <text evidence="15">The sequence shown here is derived from an EMBL/GenBank/DDBJ whole genome shotgun (WGS) entry which is preliminary data.</text>
</comment>
<evidence type="ECO:0000256" key="10">
    <source>
        <dbReference type="HAMAP-Rule" id="MF_02019"/>
    </source>
</evidence>
<evidence type="ECO:0000256" key="6">
    <source>
        <dbReference type="ARBA" id="ARBA00022960"/>
    </source>
</evidence>
<feature type="domain" description="Mur ligase central" evidence="14">
    <location>
        <begin position="122"/>
        <end position="320"/>
    </location>
</feature>
<evidence type="ECO:0000256" key="3">
    <source>
        <dbReference type="ARBA" id="ARBA00022618"/>
    </source>
</evidence>
<evidence type="ECO:0000313" key="15">
    <source>
        <dbReference type="EMBL" id="PIZ16265.1"/>
    </source>
</evidence>
<dbReference type="InterPro" id="IPR035911">
    <property type="entry name" value="MurE/MurF_N"/>
</dbReference>
<evidence type="ECO:0000256" key="4">
    <source>
        <dbReference type="ARBA" id="ARBA00022741"/>
    </source>
</evidence>
<dbReference type="InterPro" id="IPR013221">
    <property type="entry name" value="Mur_ligase_cen"/>
</dbReference>
<dbReference type="SUPFAM" id="SSF63418">
    <property type="entry name" value="MurE/MurF N-terminal domain"/>
    <property type="match status" value="1"/>
</dbReference>
<organism evidence="15 16">
    <name type="scientific">Candidatus Desantisbacteria bacterium CG_4_10_14_0_8_um_filter_48_22</name>
    <dbReference type="NCBI Taxonomy" id="1974543"/>
    <lineage>
        <taxon>Bacteria</taxon>
        <taxon>Candidatus Desantisiibacteriota</taxon>
    </lineage>
</organism>
<dbReference type="AlphaFoldDB" id="A0A2M7S9N5"/>
<keyword evidence="2 10" id="KW-0436">Ligase</keyword>
<evidence type="ECO:0000256" key="2">
    <source>
        <dbReference type="ARBA" id="ARBA00022598"/>
    </source>
</evidence>
<sequence length="483" mass="52402">MEKMTVREILKATKGRLISGDIRASFKNISTDTRSVKKGDLFIALKGKNFDAHDFLAKAVAGGAAGMLVRRASCVVSRKFKNFQRSTFNVQPVVIAVGDTLRAMQDIANFCRMRRRIPVICVTGSNGKTTTKEIIWSILGMKFGRRHVLKNKGNFNNEVGVPLTLFGLCRRHKAAVLELGTNAYGEIRRLVEIARPTAGVVTNIGMSHIEGLKSVGGVAREKFSLIKGLRAGGTAVLNADDAMARRWIKSGNIPPSVRLVTYGISGNYAFNNRRNVCASDIKISGCRSSFRLSLGSKTLETKLTMPGLFNVYNALAGAAAGYAMGIRAELIKKGIESAESPPMRMEIKKSGGITIINDAYNANPSSVCQAVSFLGEIPGKRKILVLGDMLELGRLAVPAHRKISEDIKKAGVDILFTLGNLARVTAKKFALKGGCARAFTDKKELIKELKREARKGDMLLVKGSRKAKMEEVLDVLSSVVPSS</sequence>
<evidence type="ECO:0000256" key="8">
    <source>
        <dbReference type="ARBA" id="ARBA00023306"/>
    </source>
</evidence>
<dbReference type="HAMAP" id="MF_02019">
    <property type="entry name" value="MurF"/>
    <property type="match status" value="1"/>
</dbReference>
<dbReference type="GO" id="GO:0008766">
    <property type="term" value="F:UDP-N-acetylmuramoylalanyl-D-glutamyl-2,6-diaminopimelate-D-alanyl-D-alanine ligase activity"/>
    <property type="evidence" value="ECO:0007669"/>
    <property type="project" value="RHEA"/>
</dbReference>
<dbReference type="GO" id="GO:0005524">
    <property type="term" value="F:ATP binding"/>
    <property type="evidence" value="ECO:0007669"/>
    <property type="project" value="UniProtKB-UniRule"/>
</dbReference>
<dbReference type="InterPro" id="IPR000713">
    <property type="entry name" value="Mur_ligase_N"/>
</dbReference>
<dbReference type="GO" id="GO:0071555">
    <property type="term" value="P:cell wall organization"/>
    <property type="evidence" value="ECO:0007669"/>
    <property type="project" value="UniProtKB-KW"/>
</dbReference>
<keyword evidence="6 10" id="KW-0133">Cell shape</keyword>
<dbReference type="PANTHER" id="PTHR43024">
    <property type="entry name" value="UDP-N-ACETYLMURAMOYL-TRIPEPTIDE--D-ALANYL-D-ALANINE LIGASE"/>
    <property type="match status" value="1"/>
</dbReference>
<dbReference type="GO" id="GO:0051301">
    <property type="term" value="P:cell division"/>
    <property type="evidence" value="ECO:0007669"/>
    <property type="project" value="UniProtKB-KW"/>
</dbReference>
<accession>A0A2M7S9N5</accession>
<comment type="similarity">
    <text evidence="10">Belongs to the MurCDEF family. MurF subfamily.</text>
</comment>
<feature type="domain" description="Mur ligase C-terminal" evidence="13">
    <location>
        <begin position="343"/>
        <end position="465"/>
    </location>
</feature>
<comment type="function">
    <text evidence="10 11">Involved in cell wall formation. Catalyzes the final step in the synthesis of UDP-N-acetylmuramoyl-pentapeptide, the precursor of murein.</text>
</comment>
<dbReference type="GO" id="GO:0009252">
    <property type="term" value="P:peptidoglycan biosynthetic process"/>
    <property type="evidence" value="ECO:0007669"/>
    <property type="project" value="UniProtKB-UniRule"/>
</dbReference>
<name>A0A2M7S9N5_9BACT</name>
<dbReference type="SUPFAM" id="SSF53244">
    <property type="entry name" value="MurD-like peptide ligases, peptide-binding domain"/>
    <property type="match status" value="1"/>
</dbReference>
<comment type="subcellular location">
    <subcellularLocation>
        <location evidence="10 11">Cytoplasm</location>
    </subcellularLocation>
</comment>
<keyword evidence="5 10" id="KW-0067">ATP-binding</keyword>
<dbReference type="UniPathway" id="UPA00219"/>
<evidence type="ECO:0000259" key="14">
    <source>
        <dbReference type="Pfam" id="PF08245"/>
    </source>
</evidence>
<dbReference type="Pfam" id="PF02875">
    <property type="entry name" value="Mur_ligase_C"/>
    <property type="match status" value="1"/>
</dbReference>
<keyword evidence="9 10" id="KW-0961">Cell wall biogenesis/degradation</keyword>
<dbReference type="InterPro" id="IPR051046">
    <property type="entry name" value="MurCDEF_CellWall_CoF430Synth"/>
</dbReference>
<proteinExistence type="inferred from homology"/>
<evidence type="ECO:0000256" key="1">
    <source>
        <dbReference type="ARBA" id="ARBA00022490"/>
    </source>
</evidence>
<dbReference type="SUPFAM" id="SSF53623">
    <property type="entry name" value="MurD-like peptide ligases, catalytic domain"/>
    <property type="match status" value="1"/>
</dbReference>
<evidence type="ECO:0000256" key="9">
    <source>
        <dbReference type="ARBA" id="ARBA00023316"/>
    </source>
</evidence>
<gene>
    <name evidence="10" type="primary">murF</name>
    <name evidence="15" type="ORF">COY52_07510</name>
</gene>
<protein>
    <recommendedName>
        <fullName evidence="10 11">UDP-N-acetylmuramoyl-tripeptide--D-alanyl-D-alanine ligase</fullName>
        <ecNumber evidence="10 11">6.3.2.10</ecNumber>
    </recommendedName>
    <alternativeName>
        <fullName evidence="10">D-alanyl-D-alanine-adding enzyme</fullName>
    </alternativeName>
</protein>
<evidence type="ECO:0000259" key="13">
    <source>
        <dbReference type="Pfam" id="PF02875"/>
    </source>
</evidence>
<dbReference type="GO" id="GO:0005737">
    <property type="term" value="C:cytoplasm"/>
    <property type="evidence" value="ECO:0007669"/>
    <property type="project" value="UniProtKB-SubCell"/>
</dbReference>
<dbReference type="Pfam" id="PF01225">
    <property type="entry name" value="Mur_ligase"/>
    <property type="match status" value="1"/>
</dbReference>
<feature type="domain" description="Mur ligase N-terminal catalytic" evidence="12">
    <location>
        <begin position="27"/>
        <end position="109"/>
    </location>
</feature>
<comment type="catalytic activity">
    <reaction evidence="10 11">
        <text>D-alanyl-D-alanine + UDP-N-acetyl-alpha-D-muramoyl-L-alanyl-gamma-D-glutamyl-meso-2,6-diaminopimelate + ATP = UDP-N-acetyl-alpha-D-muramoyl-L-alanyl-gamma-D-glutamyl-meso-2,6-diaminopimeloyl-D-alanyl-D-alanine + ADP + phosphate + H(+)</text>
        <dbReference type="Rhea" id="RHEA:28374"/>
        <dbReference type="ChEBI" id="CHEBI:15378"/>
        <dbReference type="ChEBI" id="CHEBI:30616"/>
        <dbReference type="ChEBI" id="CHEBI:43474"/>
        <dbReference type="ChEBI" id="CHEBI:57822"/>
        <dbReference type="ChEBI" id="CHEBI:61386"/>
        <dbReference type="ChEBI" id="CHEBI:83905"/>
        <dbReference type="ChEBI" id="CHEBI:456216"/>
        <dbReference type="EC" id="6.3.2.10"/>
    </reaction>
</comment>
<evidence type="ECO:0000313" key="16">
    <source>
        <dbReference type="Proteomes" id="UP000229307"/>
    </source>
</evidence>
<dbReference type="InterPro" id="IPR004101">
    <property type="entry name" value="Mur_ligase_C"/>
</dbReference>
<reference evidence="16" key="1">
    <citation type="submission" date="2017-09" db="EMBL/GenBank/DDBJ databases">
        <title>Depth-based differentiation of microbial function through sediment-hosted aquifers and enrichment of novel symbionts in the deep terrestrial subsurface.</title>
        <authorList>
            <person name="Probst A.J."/>
            <person name="Ladd B."/>
            <person name="Jarett J.K."/>
            <person name="Geller-Mcgrath D.E."/>
            <person name="Sieber C.M.K."/>
            <person name="Emerson J.B."/>
            <person name="Anantharaman K."/>
            <person name="Thomas B.C."/>
            <person name="Malmstrom R."/>
            <person name="Stieglmeier M."/>
            <person name="Klingl A."/>
            <person name="Woyke T."/>
            <person name="Ryan C.M."/>
            <person name="Banfield J.F."/>
        </authorList>
    </citation>
    <scope>NUCLEOTIDE SEQUENCE [LARGE SCALE GENOMIC DNA]</scope>
</reference>
<dbReference type="Pfam" id="PF08245">
    <property type="entry name" value="Mur_ligase_M"/>
    <property type="match status" value="1"/>
</dbReference>
<dbReference type="InterPro" id="IPR036565">
    <property type="entry name" value="Mur-like_cat_sf"/>
</dbReference>
<comment type="pathway">
    <text evidence="10 11">Cell wall biogenesis; peptidoglycan biosynthesis.</text>
</comment>